<evidence type="ECO:0000256" key="1">
    <source>
        <dbReference type="SAM" id="SignalP"/>
    </source>
</evidence>
<organism evidence="2 3">
    <name type="scientific">Winogradskyella litorisediminis</name>
    <dbReference type="NCBI Taxonomy" id="1156618"/>
    <lineage>
        <taxon>Bacteria</taxon>
        <taxon>Pseudomonadati</taxon>
        <taxon>Bacteroidota</taxon>
        <taxon>Flavobacteriia</taxon>
        <taxon>Flavobacteriales</taxon>
        <taxon>Flavobacteriaceae</taxon>
        <taxon>Winogradskyella</taxon>
    </lineage>
</organism>
<name>A0ABW3N8P6_9FLAO</name>
<reference evidence="3" key="1">
    <citation type="journal article" date="2019" name="Int. J. Syst. Evol. Microbiol.">
        <title>The Global Catalogue of Microorganisms (GCM) 10K type strain sequencing project: providing services to taxonomists for standard genome sequencing and annotation.</title>
        <authorList>
            <consortium name="The Broad Institute Genomics Platform"/>
            <consortium name="The Broad Institute Genome Sequencing Center for Infectious Disease"/>
            <person name="Wu L."/>
            <person name="Ma J."/>
        </authorList>
    </citation>
    <scope>NUCLEOTIDE SEQUENCE [LARGE SCALE GENOMIC DNA]</scope>
    <source>
        <strain evidence="3">CCUG 62215</strain>
    </source>
</reference>
<feature type="signal peptide" evidence="1">
    <location>
        <begin position="1"/>
        <end position="22"/>
    </location>
</feature>
<keyword evidence="3" id="KW-1185">Reference proteome</keyword>
<dbReference type="EMBL" id="JBHTJL010000009">
    <property type="protein sequence ID" value="MFD1062970.1"/>
    <property type="molecule type" value="Genomic_DNA"/>
</dbReference>
<gene>
    <name evidence="2" type="ORF">ACFQ1Q_06900</name>
</gene>
<proteinExistence type="predicted"/>
<feature type="chain" id="PRO_5045968570" evidence="1">
    <location>
        <begin position="23"/>
        <end position="57"/>
    </location>
</feature>
<protein>
    <submittedName>
        <fullName evidence="2">Uncharacterized protein</fullName>
    </submittedName>
</protein>
<dbReference type="Proteomes" id="UP001597013">
    <property type="component" value="Unassembled WGS sequence"/>
</dbReference>
<keyword evidence="1" id="KW-0732">Signal</keyword>
<sequence>MKALKITLLLIAVVVLTVSVVSKENAVQDEVSTFKNSKKSYNPIVHAKKKRGVSSNG</sequence>
<comment type="caution">
    <text evidence="2">The sequence shown here is derived from an EMBL/GenBank/DDBJ whole genome shotgun (WGS) entry which is preliminary data.</text>
</comment>
<evidence type="ECO:0000313" key="3">
    <source>
        <dbReference type="Proteomes" id="UP001597013"/>
    </source>
</evidence>
<accession>A0ABW3N8P6</accession>
<evidence type="ECO:0000313" key="2">
    <source>
        <dbReference type="EMBL" id="MFD1062970.1"/>
    </source>
</evidence>
<dbReference type="RefSeq" id="WP_386129299.1">
    <property type="nucleotide sequence ID" value="NZ_JBHTJL010000009.1"/>
</dbReference>